<proteinExistence type="predicted"/>
<dbReference type="GeneID" id="107064392"/>
<accession>A0ABM1HX38</accession>
<dbReference type="PRINTS" id="PR00019">
    <property type="entry name" value="LEURICHRPT"/>
</dbReference>
<name>A0ABM1HX38_POLDO</name>
<dbReference type="InterPro" id="IPR025875">
    <property type="entry name" value="Leu-rich_rpt_4"/>
</dbReference>
<evidence type="ECO:0000256" key="2">
    <source>
        <dbReference type="ARBA" id="ARBA00022737"/>
    </source>
</evidence>
<keyword evidence="2" id="KW-0677">Repeat</keyword>
<keyword evidence="3" id="KW-1185">Reference proteome</keyword>
<dbReference type="Gene3D" id="3.80.10.10">
    <property type="entry name" value="Ribonuclease Inhibitor"/>
    <property type="match status" value="3"/>
</dbReference>
<dbReference type="InterPro" id="IPR003591">
    <property type="entry name" value="Leu-rich_rpt_typical-subtyp"/>
</dbReference>
<dbReference type="PANTHER" id="PTHR15454">
    <property type="entry name" value="NISCHARIN RELATED"/>
    <property type="match status" value="1"/>
</dbReference>
<dbReference type="SMART" id="SM00365">
    <property type="entry name" value="LRR_SD22"/>
    <property type="match status" value="7"/>
</dbReference>
<dbReference type="Pfam" id="PF14580">
    <property type="entry name" value="LRR_9"/>
    <property type="match status" value="2"/>
</dbReference>
<reference evidence="4" key="1">
    <citation type="submission" date="2025-08" db="UniProtKB">
        <authorList>
            <consortium name="RefSeq"/>
        </authorList>
    </citation>
    <scope>IDENTIFICATION</scope>
    <source>
        <tissue evidence="4">Whole body</tissue>
    </source>
</reference>
<dbReference type="SUPFAM" id="SSF52058">
    <property type="entry name" value="L domain-like"/>
    <property type="match status" value="1"/>
</dbReference>
<protein>
    <submittedName>
        <fullName evidence="4">Leucine-rich repeat-containing protein 23-like</fullName>
    </submittedName>
</protein>
<dbReference type="InterPro" id="IPR032675">
    <property type="entry name" value="LRR_dom_sf"/>
</dbReference>
<evidence type="ECO:0000256" key="1">
    <source>
        <dbReference type="ARBA" id="ARBA00022614"/>
    </source>
</evidence>
<gene>
    <name evidence="4" type="primary">LOC107064392</name>
</gene>
<sequence>MFLVRLHLNDNCISDLDGLTQKHLPRLKYLDLTNNFITSLKSLGSYNTIMEFYCAHNKIKELKDIENLQNWNKLQIIDLSYNPIESSIVYKDFLIFHLIDLKYISGQCVEKSNIMETRNTYGNILNRNMLMNMNVGIKLANLRQLDVVKCSIKKINLPSNLLPNLESIDLSRNQIISMENLNTLPKLKTLRLSYNRLETFQLDNKLNNFDCFSNLSTLYLDHNRIGSITWDDDFNLFPTLKHLFLQHNKLSNNEDELEKLTLLKNLEELTLLDNPLYKSMNYYKFCLRCLDKIKNIDGFNLSNKTCPCNDLSIYESVPMHSTSEN</sequence>
<dbReference type="RefSeq" id="XP_015172525.1">
    <property type="nucleotide sequence ID" value="XM_015317039.1"/>
</dbReference>
<organism evidence="3 4">
    <name type="scientific">Polistes dominula</name>
    <name type="common">European paper wasp</name>
    <name type="synonym">Vespa dominula</name>
    <dbReference type="NCBI Taxonomy" id="743375"/>
    <lineage>
        <taxon>Eukaryota</taxon>
        <taxon>Metazoa</taxon>
        <taxon>Ecdysozoa</taxon>
        <taxon>Arthropoda</taxon>
        <taxon>Hexapoda</taxon>
        <taxon>Insecta</taxon>
        <taxon>Pterygota</taxon>
        <taxon>Neoptera</taxon>
        <taxon>Endopterygota</taxon>
        <taxon>Hymenoptera</taxon>
        <taxon>Apocrita</taxon>
        <taxon>Aculeata</taxon>
        <taxon>Vespoidea</taxon>
        <taxon>Vespidae</taxon>
        <taxon>Polistinae</taxon>
        <taxon>Polistini</taxon>
        <taxon>Polistes</taxon>
    </lineage>
</organism>
<dbReference type="SMART" id="SM00369">
    <property type="entry name" value="LRR_TYP"/>
    <property type="match status" value="5"/>
</dbReference>
<dbReference type="InterPro" id="IPR001611">
    <property type="entry name" value="Leu-rich_rpt"/>
</dbReference>
<keyword evidence="1" id="KW-0433">Leucine-rich repeat</keyword>
<dbReference type="Pfam" id="PF12799">
    <property type="entry name" value="LRR_4"/>
    <property type="match status" value="1"/>
</dbReference>
<dbReference type="PROSITE" id="PS51450">
    <property type="entry name" value="LRR"/>
    <property type="match status" value="4"/>
</dbReference>
<evidence type="ECO:0000313" key="3">
    <source>
        <dbReference type="Proteomes" id="UP000694924"/>
    </source>
</evidence>
<evidence type="ECO:0000313" key="4">
    <source>
        <dbReference type="RefSeq" id="XP_015172525.1"/>
    </source>
</evidence>
<dbReference type="Proteomes" id="UP000694924">
    <property type="component" value="Unplaced"/>
</dbReference>